<dbReference type="Proteomes" id="UP001183246">
    <property type="component" value="Unassembled WGS sequence"/>
</dbReference>
<gene>
    <name evidence="2" type="ORF">RM590_29945</name>
</gene>
<sequence>MSDRIWSNTNSNERLFHGFSGSSEPRGMCNRRIRPVDGRRNGEPLLTAEEVRKLPQASLCERCEKLAARAESVEASDTEQTTTPADEQGPAEEQRPEWRTLKGAATPFRIHTRNGNPLGRQGTPGDETMTITHMETRAGGRYGTTTDGREVWLGGTATKVWFTPGAAPEAEPNATDAERSVVAATFEPGTHISVPLGRARVVTTREERPLFGVGSSTHIVYRLDDEPDGKERLIPADSPSLDRLCDVCDQVDDDSMPGNGITCGYCLAKQRDDEQRIVEGVIVEHAGTAEGSLPRHATHPDVVAARAALAEVKPARLTDDIDTHRSADERDIDRSVRGYMLDPRGNGRVAAYWIEGGLHTRPDSEPHTVELGFLRDRFERAGWTVEPKSLTCVFAWRPDGGDAAEQSPAPEPSTAADLTPMADRKLAENRCVHDQYARPDVSGDPVTACARKRPNQGAGVWSDEGCVYAADCAVDAANEAARLNEEEEHPADDPLYGWDLMCPDHENEEQTHDGCEECAAEDERDAAKAEHASTVEAIEDGERADGTWRGGWIAGAPEPPAAALFDVGDEDTGEQGALFA</sequence>
<organism evidence="2 3">
    <name type="scientific">Streptomyces litchfieldiae</name>
    <dbReference type="NCBI Taxonomy" id="3075543"/>
    <lineage>
        <taxon>Bacteria</taxon>
        <taxon>Bacillati</taxon>
        <taxon>Actinomycetota</taxon>
        <taxon>Actinomycetes</taxon>
        <taxon>Kitasatosporales</taxon>
        <taxon>Streptomycetaceae</taxon>
        <taxon>Streptomyces</taxon>
    </lineage>
</organism>
<keyword evidence="3" id="KW-1185">Reference proteome</keyword>
<feature type="region of interest" description="Disordered" evidence="1">
    <location>
        <begin position="67"/>
        <end position="126"/>
    </location>
</feature>
<feature type="region of interest" description="Disordered" evidence="1">
    <location>
        <begin position="1"/>
        <end position="41"/>
    </location>
</feature>
<feature type="compositionally biased region" description="Polar residues" evidence="1">
    <location>
        <begin position="1"/>
        <end position="13"/>
    </location>
</feature>
<dbReference type="EMBL" id="JAVREL010000023">
    <property type="protein sequence ID" value="MDT0346774.1"/>
    <property type="molecule type" value="Genomic_DNA"/>
</dbReference>
<evidence type="ECO:0000313" key="2">
    <source>
        <dbReference type="EMBL" id="MDT0346774.1"/>
    </source>
</evidence>
<comment type="caution">
    <text evidence="2">The sequence shown here is derived from an EMBL/GenBank/DDBJ whole genome shotgun (WGS) entry which is preliminary data.</text>
</comment>
<proteinExistence type="predicted"/>
<dbReference type="RefSeq" id="WP_311707891.1">
    <property type="nucleotide sequence ID" value="NZ_JAVREL010000023.1"/>
</dbReference>
<name>A0ABU2MYS1_9ACTN</name>
<feature type="region of interest" description="Disordered" evidence="1">
    <location>
        <begin position="553"/>
        <end position="580"/>
    </location>
</feature>
<evidence type="ECO:0000313" key="3">
    <source>
        <dbReference type="Proteomes" id="UP001183246"/>
    </source>
</evidence>
<evidence type="ECO:0000256" key="1">
    <source>
        <dbReference type="SAM" id="MobiDB-lite"/>
    </source>
</evidence>
<accession>A0ABU2MYS1</accession>
<reference evidence="3" key="1">
    <citation type="submission" date="2023-07" db="EMBL/GenBank/DDBJ databases">
        <title>30 novel species of actinomycetes from the DSMZ collection.</title>
        <authorList>
            <person name="Nouioui I."/>
        </authorList>
    </citation>
    <scope>NUCLEOTIDE SEQUENCE [LARGE SCALE GENOMIC DNA]</scope>
    <source>
        <strain evidence="3">DSM 44938</strain>
    </source>
</reference>
<protein>
    <submittedName>
        <fullName evidence="2">Uncharacterized protein</fullName>
    </submittedName>
</protein>